<reference evidence="1 2" key="1">
    <citation type="submission" date="2021-06" db="EMBL/GenBank/DDBJ databases">
        <authorList>
            <person name="Palmer J.M."/>
        </authorList>
    </citation>
    <scope>NUCLEOTIDE SEQUENCE [LARGE SCALE GENOMIC DNA]</scope>
    <source>
        <strain evidence="1 2">XC_2019</strain>
        <tissue evidence="1">Muscle</tissue>
    </source>
</reference>
<dbReference type="SUPFAM" id="SSF49265">
    <property type="entry name" value="Fibronectin type III"/>
    <property type="match status" value="1"/>
</dbReference>
<dbReference type="Proteomes" id="UP001434883">
    <property type="component" value="Unassembled WGS sequence"/>
</dbReference>
<proteinExistence type="predicted"/>
<dbReference type="EMBL" id="JAHRIN010003646">
    <property type="protein sequence ID" value="MEQ2192798.1"/>
    <property type="molecule type" value="Genomic_DNA"/>
</dbReference>
<evidence type="ECO:0000313" key="1">
    <source>
        <dbReference type="EMBL" id="MEQ2192798.1"/>
    </source>
</evidence>
<dbReference type="InterPro" id="IPR036116">
    <property type="entry name" value="FN3_sf"/>
</dbReference>
<dbReference type="Gene3D" id="2.60.40.10">
    <property type="entry name" value="Immunoglobulins"/>
    <property type="match status" value="1"/>
</dbReference>
<dbReference type="InterPro" id="IPR013783">
    <property type="entry name" value="Ig-like_fold"/>
</dbReference>
<comment type="caution">
    <text evidence="1">The sequence shown here is derived from an EMBL/GenBank/DDBJ whole genome shotgun (WGS) entry which is preliminary data.</text>
</comment>
<organism evidence="1 2">
    <name type="scientific">Xenoophorus captivus</name>
    <dbReference type="NCBI Taxonomy" id="1517983"/>
    <lineage>
        <taxon>Eukaryota</taxon>
        <taxon>Metazoa</taxon>
        <taxon>Chordata</taxon>
        <taxon>Craniata</taxon>
        <taxon>Vertebrata</taxon>
        <taxon>Euteleostomi</taxon>
        <taxon>Actinopterygii</taxon>
        <taxon>Neopterygii</taxon>
        <taxon>Teleostei</taxon>
        <taxon>Neoteleostei</taxon>
        <taxon>Acanthomorphata</taxon>
        <taxon>Ovalentaria</taxon>
        <taxon>Atherinomorphae</taxon>
        <taxon>Cyprinodontiformes</taxon>
        <taxon>Goodeidae</taxon>
        <taxon>Xenoophorus</taxon>
    </lineage>
</organism>
<feature type="non-terminal residue" evidence="1">
    <location>
        <position position="1"/>
    </location>
</feature>
<sequence>PFQNITEFDGQDGCGSNSWHMVDVDLPQDKNTDPIFTLQYLKPWTQYAIYVKATTLQVKDEHISVAKSDIIYIRTRPSCESERRSSCSYSVFTDV</sequence>
<gene>
    <name evidence="1" type="primary">IGF1R_4</name>
    <name evidence="1" type="ORF">XENOCAPTIV_017498</name>
</gene>
<protein>
    <submittedName>
        <fullName evidence="1">Insulin-like growth factor 1 receptor</fullName>
    </submittedName>
</protein>
<evidence type="ECO:0000313" key="2">
    <source>
        <dbReference type="Proteomes" id="UP001434883"/>
    </source>
</evidence>
<accession>A0ABV0QAF1</accession>
<keyword evidence="2" id="KW-1185">Reference proteome</keyword>
<name>A0ABV0QAF1_9TELE</name>